<gene>
    <name evidence="2" type="ORF">J4732_15135</name>
</gene>
<accession>A0A939NK95</accession>
<feature type="compositionally biased region" description="Pro residues" evidence="1">
    <location>
        <begin position="91"/>
        <end position="100"/>
    </location>
</feature>
<feature type="region of interest" description="Disordered" evidence="1">
    <location>
        <begin position="49"/>
        <end position="120"/>
    </location>
</feature>
<sequence>MRKWREGYRHYLEAKGLTPDQAADMAAKVAYRPDQYPTDSATTLPLFQLTAPPAAPAPTTQSKAEASPVADTRPAKAKPTRTPKAETPAPEVIPPKPTPTTPREARLVKTAADRQRAPGR</sequence>
<proteinExistence type="predicted"/>
<feature type="compositionally biased region" description="Low complexity" evidence="1">
    <location>
        <begin position="49"/>
        <end position="60"/>
    </location>
</feature>
<protein>
    <submittedName>
        <fullName evidence="2">Uncharacterized protein</fullName>
    </submittedName>
</protein>
<comment type="caution">
    <text evidence="2">The sequence shown here is derived from an EMBL/GenBank/DDBJ whole genome shotgun (WGS) entry which is preliminary data.</text>
</comment>
<organism evidence="2">
    <name type="scientific">Serratia marcescens</name>
    <dbReference type="NCBI Taxonomy" id="615"/>
    <lineage>
        <taxon>Bacteria</taxon>
        <taxon>Pseudomonadati</taxon>
        <taxon>Pseudomonadota</taxon>
        <taxon>Gammaproteobacteria</taxon>
        <taxon>Enterobacterales</taxon>
        <taxon>Yersiniaceae</taxon>
        <taxon>Serratia</taxon>
    </lineage>
</organism>
<name>A0A939NK95_SERMA</name>
<dbReference type="AlphaFoldDB" id="A0A939NK95"/>
<evidence type="ECO:0000256" key="1">
    <source>
        <dbReference type="SAM" id="MobiDB-lite"/>
    </source>
</evidence>
<reference evidence="2" key="1">
    <citation type="submission" date="2021-03" db="EMBL/GenBank/DDBJ databases">
        <title>Molecular epidemiology and mechanisms of colistin and carbapenem resistance in Enterobacteriaceae from clinical isolates, the environment and porcine samples in Pretoria, South Africa.</title>
        <authorList>
            <person name="Bogoshi D."/>
            <person name="Mbelle N.M."/>
            <person name="Naidoo V."/>
            <person name="Osei Sekyere J."/>
        </authorList>
    </citation>
    <scope>NUCLEOTIDE SEQUENCE</scope>
    <source>
        <strain evidence="2">C080</strain>
    </source>
</reference>
<dbReference type="EMBL" id="JAGETR010000097">
    <property type="protein sequence ID" value="MBO2007053.1"/>
    <property type="molecule type" value="Genomic_DNA"/>
</dbReference>
<feature type="compositionally biased region" description="Basic and acidic residues" evidence="1">
    <location>
        <begin position="103"/>
        <end position="120"/>
    </location>
</feature>
<evidence type="ECO:0000313" key="2">
    <source>
        <dbReference type="EMBL" id="MBO2007053.1"/>
    </source>
</evidence>